<dbReference type="RefSeq" id="WP_161391446.1">
    <property type="nucleotide sequence ID" value="NZ_JBHSCP010000001.1"/>
</dbReference>
<feature type="transmembrane region" description="Helical" evidence="1">
    <location>
        <begin position="150"/>
        <end position="173"/>
    </location>
</feature>
<keyword evidence="1" id="KW-0472">Membrane</keyword>
<keyword evidence="1" id="KW-0812">Transmembrane</keyword>
<sequence length="488" mass="54347">MKADGSRRHNLAWHCFAGLVMALQVALILRHDYFVDEWQALQLAVQTPDIAALFANLRYEGHPPLWHLLLRALAAVVGPHAALPVASLLLALSTQWLILFRSPFPLWLRLALALSEPILFEYGTVSRSYTLGVMLFFWALASWDGRRLAWLPLSLLPMTEFLFGVMAACLLLVRFGPRSSWKTIWWPGAAVFAVCSLFAAWTIIPAPDMVPVYYATTSPAQGVLLWMLVLSVVTVPLQWKDGLQWDMVPALASSMVLWAGFLAVAYSQTRDRVLDRLAMAGFLLVTLGFFAFLYPLTIRHMMLAGVLLVGLHWQQARDGIVARWPFRLWVLTGTACGMVAIYAGLALPFDTAPRVAAFIRNRGLQDKTWVSVPAQHGQGVSALTGVLFENAAQGCTSDFIRWNFAKGSDVPRPLASWVTQTARRTGSFHLLSYIRLEAAADVRELAVIDPGYDGKRYYIYRIGAANAPERAPRARCVSDIRPMPLPTR</sequence>
<name>A0A6I4TZG6_9SPHN</name>
<feature type="transmembrane region" description="Helical" evidence="1">
    <location>
        <begin position="247"/>
        <end position="265"/>
    </location>
</feature>
<keyword evidence="3" id="KW-1185">Reference proteome</keyword>
<evidence type="ECO:0000313" key="2">
    <source>
        <dbReference type="EMBL" id="MXO99753.1"/>
    </source>
</evidence>
<proteinExistence type="predicted"/>
<gene>
    <name evidence="2" type="ORF">GRI97_12215</name>
</gene>
<comment type="caution">
    <text evidence="2">The sequence shown here is derived from an EMBL/GenBank/DDBJ whole genome shotgun (WGS) entry which is preliminary data.</text>
</comment>
<feature type="transmembrane region" description="Helical" evidence="1">
    <location>
        <begin position="68"/>
        <end position="92"/>
    </location>
</feature>
<dbReference type="AlphaFoldDB" id="A0A6I4TZG6"/>
<dbReference type="Proteomes" id="UP000469430">
    <property type="component" value="Unassembled WGS sequence"/>
</dbReference>
<feature type="transmembrane region" description="Helical" evidence="1">
    <location>
        <begin position="185"/>
        <end position="204"/>
    </location>
</feature>
<feature type="transmembrane region" description="Helical" evidence="1">
    <location>
        <begin position="211"/>
        <end position="235"/>
    </location>
</feature>
<dbReference type="OrthoDB" id="1815350at2"/>
<protein>
    <recommendedName>
        <fullName evidence="4">Glycosyltransferase RgtA/B/C/D-like domain-containing protein</fullName>
    </recommendedName>
</protein>
<feature type="transmembrane region" description="Helical" evidence="1">
    <location>
        <begin position="277"/>
        <end position="294"/>
    </location>
</feature>
<evidence type="ECO:0008006" key="4">
    <source>
        <dbReference type="Google" id="ProtNLM"/>
    </source>
</evidence>
<feature type="transmembrane region" description="Helical" evidence="1">
    <location>
        <begin position="12"/>
        <end position="29"/>
    </location>
</feature>
<organism evidence="2 3">
    <name type="scientific">Croceibacterium xixiisoli</name>
    <dbReference type="NCBI Taxonomy" id="1476466"/>
    <lineage>
        <taxon>Bacteria</taxon>
        <taxon>Pseudomonadati</taxon>
        <taxon>Pseudomonadota</taxon>
        <taxon>Alphaproteobacteria</taxon>
        <taxon>Sphingomonadales</taxon>
        <taxon>Erythrobacteraceae</taxon>
        <taxon>Croceibacterium</taxon>
    </lineage>
</organism>
<evidence type="ECO:0000313" key="3">
    <source>
        <dbReference type="Proteomes" id="UP000469430"/>
    </source>
</evidence>
<dbReference type="EMBL" id="WTYJ01000002">
    <property type="protein sequence ID" value="MXO99753.1"/>
    <property type="molecule type" value="Genomic_DNA"/>
</dbReference>
<keyword evidence="1" id="KW-1133">Transmembrane helix</keyword>
<accession>A0A6I4TZG6</accession>
<reference evidence="2 3" key="1">
    <citation type="submission" date="2019-12" db="EMBL/GenBank/DDBJ databases">
        <title>Genomic-based taxomic classification of the family Erythrobacteraceae.</title>
        <authorList>
            <person name="Xu L."/>
        </authorList>
    </citation>
    <scope>NUCLEOTIDE SEQUENCE [LARGE SCALE GENOMIC DNA]</scope>
    <source>
        <strain evidence="2 3">S36</strain>
    </source>
</reference>
<evidence type="ECO:0000256" key="1">
    <source>
        <dbReference type="SAM" id="Phobius"/>
    </source>
</evidence>
<feature type="transmembrane region" description="Helical" evidence="1">
    <location>
        <begin position="126"/>
        <end position="143"/>
    </location>
</feature>
<feature type="transmembrane region" description="Helical" evidence="1">
    <location>
        <begin position="328"/>
        <end position="349"/>
    </location>
</feature>